<organism evidence="1 2">
    <name type="scientific">Algibacter luteus</name>
    <dbReference type="NCBI Taxonomy" id="1178825"/>
    <lineage>
        <taxon>Bacteria</taxon>
        <taxon>Pseudomonadati</taxon>
        <taxon>Bacteroidota</taxon>
        <taxon>Flavobacteriia</taxon>
        <taxon>Flavobacteriales</taxon>
        <taxon>Flavobacteriaceae</taxon>
        <taxon>Algibacter</taxon>
    </lineage>
</organism>
<protein>
    <recommendedName>
        <fullName evidence="3">BON domain-containing protein</fullName>
    </recommendedName>
</protein>
<proteinExistence type="predicted"/>
<evidence type="ECO:0008006" key="3">
    <source>
        <dbReference type="Google" id="ProtNLM"/>
    </source>
</evidence>
<name>A0A1M6DLG4_9FLAO</name>
<reference evidence="1 2" key="1">
    <citation type="submission" date="2016-11" db="EMBL/GenBank/DDBJ databases">
        <authorList>
            <person name="Jaros S."/>
            <person name="Januszkiewicz K."/>
            <person name="Wedrychowicz H."/>
        </authorList>
    </citation>
    <scope>NUCLEOTIDE SEQUENCE [LARGE SCALE GENOMIC DNA]</scope>
    <source>
        <strain evidence="1 2">CGMCC 1.12213</strain>
    </source>
</reference>
<dbReference type="RefSeq" id="WP_019386822.1">
    <property type="nucleotide sequence ID" value="NZ_ALIH01000003.1"/>
</dbReference>
<dbReference type="EMBL" id="FQYK01000003">
    <property type="protein sequence ID" value="SHI74167.1"/>
    <property type="molecule type" value="Genomic_DNA"/>
</dbReference>
<keyword evidence="2" id="KW-1185">Reference proteome</keyword>
<evidence type="ECO:0000313" key="2">
    <source>
        <dbReference type="Proteomes" id="UP000184396"/>
    </source>
</evidence>
<dbReference type="eggNOG" id="COG1652">
    <property type="taxonomic scope" value="Bacteria"/>
</dbReference>
<dbReference type="STRING" id="1178825.SAMN05216261_1633"/>
<gene>
    <name evidence="1" type="ORF">SAMN05216261_1633</name>
</gene>
<accession>A0A1M6DLG4</accession>
<sequence length="115" mass="12428">MGLYSFNKNSGVKLIDFDKTEGVANDLELNEALARKLEASINDLCIQVEELKINVVEDIVSVSGLVCDVATKNKVILIIGGTFGISTVNDQIIVEDQEISAQFHTVSSADSLVEN</sequence>
<dbReference type="AlphaFoldDB" id="A0A1M6DLG4"/>
<dbReference type="Proteomes" id="UP000184396">
    <property type="component" value="Unassembled WGS sequence"/>
</dbReference>
<evidence type="ECO:0000313" key="1">
    <source>
        <dbReference type="EMBL" id="SHI74167.1"/>
    </source>
</evidence>